<gene>
    <name evidence="1" type="ordered locus">TCELL_0287</name>
</gene>
<dbReference type="EMBL" id="CP003531">
    <property type="protein sequence ID" value="AFK50712.1"/>
    <property type="molecule type" value="Genomic_DNA"/>
</dbReference>
<accession>I3TD74</accession>
<dbReference type="InParanoid" id="I3TD74"/>
<dbReference type="Proteomes" id="UP000005270">
    <property type="component" value="Chromosome"/>
</dbReference>
<sequence length="87" mass="9764">MKRLVMRIKSVGCPGCIATALIHLFKIRGVKGARVVGMNIIVLLDDDVDPKVVVEDPVINEYYRVQTWSVEEYKSEALAGQYSLTPR</sequence>
<dbReference type="RefSeq" id="WP_014736962.1">
    <property type="nucleotide sequence ID" value="NC_017954.1"/>
</dbReference>
<dbReference type="HOGENOM" id="CLU_184957_0_0_2"/>
<organism evidence="1 2">
    <name type="scientific">Thermogladius calderae (strain DSM 22663 / VKM B-2946 / 1633)</name>
    <dbReference type="NCBI Taxonomy" id="1184251"/>
    <lineage>
        <taxon>Archaea</taxon>
        <taxon>Thermoproteota</taxon>
        <taxon>Thermoprotei</taxon>
        <taxon>Desulfurococcales</taxon>
        <taxon>Desulfurococcaceae</taxon>
        <taxon>Thermogladius</taxon>
    </lineage>
</organism>
<evidence type="ECO:0000313" key="1">
    <source>
        <dbReference type="EMBL" id="AFK50712.1"/>
    </source>
</evidence>
<reference evidence="1 2" key="1">
    <citation type="journal article" date="2012" name="J. Bacteriol.">
        <title>Complete genome sequence of the hyperthermophilic cellulolytic Crenarchaeon 'Thermogladius cellulolyticus' 1633.</title>
        <authorList>
            <person name="Mardanov A.V."/>
            <person name="Kochetkova T.V."/>
            <person name="Beletsky A.V."/>
            <person name="Bonch-Osmolovskaya E.A."/>
            <person name="Ravin N.V."/>
            <person name="Skryabin K.G."/>
        </authorList>
    </citation>
    <scope>NUCLEOTIDE SEQUENCE [LARGE SCALE GENOMIC DNA]</scope>
    <source>
        <strain evidence="2">DSM 22663 / VKM B-2946 / 1633</strain>
    </source>
</reference>
<proteinExistence type="predicted"/>
<evidence type="ECO:0008006" key="3">
    <source>
        <dbReference type="Google" id="ProtNLM"/>
    </source>
</evidence>
<dbReference type="KEGG" id="thg:TCELL_0287"/>
<dbReference type="eggNOG" id="arCOG08880">
    <property type="taxonomic scope" value="Archaea"/>
</dbReference>
<dbReference type="OrthoDB" id="19216at2157"/>
<dbReference type="GeneID" id="13012571"/>
<dbReference type="STRING" id="1184251.TCELL_0287"/>
<name>I3TD74_THEC1</name>
<keyword evidence="2" id="KW-1185">Reference proteome</keyword>
<protein>
    <recommendedName>
        <fullName evidence="3">HMA domain-containing protein</fullName>
    </recommendedName>
</protein>
<evidence type="ECO:0000313" key="2">
    <source>
        <dbReference type="Proteomes" id="UP000005270"/>
    </source>
</evidence>
<dbReference type="AlphaFoldDB" id="I3TD74"/>